<evidence type="ECO:0000313" key="3">
    <source>
        <dbReference type="Proteomes" id="UP000501648"/>
    </source>
</evidence>
<feature type="transmembrane region" description="Helical" evidence="1">
    <location>
        <begin position="633"/>
        <end position="655"/>
    </location>
</feature>
<dbReference type="RefSeq" id="WP_017453260.1">
    <property type="nucleotide sequence ID" value="NZ_CP008956.1"/>
</dbReference>
<keyword evidence="1" id="KW-0812">Transmembrane</keyword>
<dbReference type="AlphaFoldDB" id="A0A6M3ZRJ3"/>
<keyword evidence="1" id="KW-1133">Transmembrane helix</keyword>
<evidence type="ECO:0000313" key="2">
    <source>
        <dbReference type="EMBL" id="QJQ01207.1"/>
    </source>
</evidence>
<name>A0A6M3ZRJ3_9BURK</name>
<evidence type="ECO:0000256" key="1">
    <source>
        <dbReference type="SAM" id="Phobius"/>
    </source>
</evidence>
<gene>
    <name evidence="2" type="ORF">C798_13460</name>
</gene>
<accession>A0A6M3ZRJ3</accession>
<dbReference type="Proteomes" id="UP000501648">
    <property type="component" value="Chromosome"/>
</dbReference>
<sequence>MHITKEITQADVLSPTREAASTSVPAGASATISISLTPPSASLVEIVQQEQPAAQELADLPLASAAEMARAGDIELQQILNNYLHVKNRPINPEYALAFVKEQQTQLAKPQAEQDWSRAQELYLQMQHITPEQFERVVGGVFKGGWVGSGTVYALSSQLGNFLSVLPSIYTASVPREDLKNHPVHYALVNLCMQVGFSLITPMINAAIQIPMVARQELMRAKGQPARSKEMRAPLYPETRKQLIDVTRQMEQSAKRMEEHSRVLDTLERDSPAWSARVDEMQRDGEEAVGLMQQHMQLQNKFQVRKEVTELNYVSQYYLAWNRVLRVAGTLAGQISGTAMANSHLSAYIQIGTAALTMGLQQFWAGPKGQLAKQSDTLLATLRSTRLIRPEQQAQLEAGQLNLESLEPEHLDLSDVPRQWTRGEEVALGQFKEYLSLHIQYLEQEMADMLGMNPHEWRALVANRDDPEAGQGNRLALSEHKLDEMTGGRQRYEALGAQLAQLKADKAHVQADNWLSVSPENRAILLRSVDGKHDWETAVRTAWVRMRLPSDFIPQVAQRVGAQFQMVFAGSNMPLVVSALLRMIQAESTEAHRHAVQLLAQAPAPVNNLAPVLAAAPTVAATAAPVVSNGGRFAIASVMSLIGVAGAFSSGALVNDKITQRSEMREDAKRGETPRVGFQPGLTARALKAIGRSMFALPTAVKKRVQIEYAARSARHTQAQLQLHLEQARLLADANS</sequence>
<dbReference type="EMBL" id="CP008956">
    <property type="protein sequence ID" value="QJQ01207.1"/>
    <property type="molecule type" value="Genomic_DNA"/>
</dbReference>
<organism evidence="2 3">
    <name type="scientific">Herbaspirillum rubrisubalbicans Os34</name>
    <dbReference type="NCBI Taxonomy" id="1235827"/>
    <lineage>
        <taxon>Bacteria</taxon>
        <taxon>Pseudomonadati</taxon>
        <taxon>Pseudomonadota</taxon>
        <taxon>Betaproteobacteria</taxon>
        <taxon>Burkholderiales</taxon>
        <taxon>Oxalobacteraceae</taxon>
        <taxon>Herbaspirillum</taxon>
    </lineage>
</organism>
<keyword evidence="1" id="KW-0472">Membrane</keyword>
<proteinExistence type="predicted"/>
<protein>
    <submittedName>
        <fullName evidence="2">Uncharacterized protein</fullName>
    </submittedName>
</protein>
<reference evidence="2 3" key="1">
    <citation type="journal article" date="2012" name="J. Bacteriol.">
        <title>Genome sequence of the pathogenic Herbaspirillum seropedicae strain Os34, isolated from rice roots.</title>
        <authorList>
            <person name="Ye W."/>
            <person name="Ye S."/>
            <person name="Liu J."/>
            <person name="Chang S."/>
            <person name="Chen M."/>
            <person name="Zhu B."/>
            <person name="Guo L."/>
            <person name="An Q."/>
        </authorList>
    </citation>
    <scope>NUCLEOTIDE SEQUENCE [LARGE SCALE GENOMIC DNA]</scope>
    <source>
        <strain evidence="2 3">Os34</strain>
    </source>
</reference>